<evidence type="ECO:0000256" key="1">
    <source>
        <dbReference type="SAM" id="MobiDB-lite"/>
    </source>
</evidence>
<gene>
    <name evidence="2" type="ORF">V6N11_001474</name>
</gene>
<name>A0ABR2S0F9_9ROSI</name>
<sequence length="123" mass="13221">MKGVPFDEFHSTVSSHAANPCSSNIQEATLQSPSILDVLLDEHSPNVSPSPPRQSQVEGRSSSIQNVHSDDLITPGDVAPPITRSSTNFMVTRSKVGTLKPKIYNVESDATLLPIQDALSQPE</sequence>
<evidence type="ECO:0000313" key="3">
    <source>
        <dbReference type="Proteomes" id="UP001396334"/>
    </source>
</evidence>
<proteinExistence type="predicted"/>
<feature type="compositionally biased region" description="Polar residues" evidence="1">
    <location>
        <begin position="53"/>
        <end position="67"/>
    </location>
</feature>
<accession>A0ABR2S0F9</accession>
<evidence type="ECO:0000313" key="2">
    <source>
        <dbReference type="EMBL" id="KAK9018501.1"/>
    </source>
</evidence>
<feature type="compositionally biased region" description="Polar residues" evidence="1">
    <location>
        <begin position="11"/>
        <end position="20"/>
    </location>
</feature>
<reference evidence="2 3" key="1">
    <citation type="journal article" date="2024" name="G3 (Bethesda)">
        <title>Genome assembly of Hibiscus sabdariffa L. provides insights into metabolisms of medicinal natural products.</title>
        <authorList>
            <person name="Kim T."/>
        </authorList>
    </citation>
    <scope>NUCLEOTIDE SEQUENCE [LARGE SCALE GENOMIC DNA]</scope>
    <source>
        <strain evidence="2">TK-2024</strain>
        <tissue evidence="2">Old leaves</tissue>
    </source>
</reference>
<feature type="region of interest" description="Disordered" evidence="1">
    <location>
        <begin position="1"/>
        <end position="20"/>
    </location>
</feature>
<protein>
    <submittedName>
        <fullName evidence="2">Uncharacterized protein</fullName>
    </submittedName>
</protein>
<organism evidence="2 3">
    <name type="scientific">Hibiscus sabdariffa</name>
    <name type="common">roselle</name>
    <dbReference type="NCBI Taxonomy" id="183260"/>
    <lineage>
        <taxon>Eukaryota</taxon>
        <taxon>Viridiplantae</taxon>
        <taxon>Streptophyta</taxon>
        <taxon>Embryophyta</taxon>
        <taxon>Tracheophyta</taxon>
        <taxon>Spermatophyta</taxon>
        <taxon>Magnoliopsida</taxon>
        <taxon>eudicotyledons</taxon>
        <taxon>Gunneridae</taxon>
        <taxon>Pentapetalae</taxon>
        <taxon>rosids</taxon>
        <taxon>malvids</taxon>
        <taxon>Malvales</taxon>
        <taxon>Malvaceae</taxon>
        <taxon>Malvoideae</taxon>
        <taxon>Hibiscus</taxon>
    </lineage>
</organism>
<feature type="region of interest" description="Disordered" evidence="1">
    <location>
        <begin position="41"/>
        <end position="81"/>
    </location>
</feature>
<feature type="compositionally biased region" description="Basic and acidic residues" evidence="1">
    <location>
        <begin position="1"/>
        <end position="10"/>
    </location>
</feature>
<keyword evidence="3" id="KW-1185">Reference proteome</keyword>
<dbReference type="Proteomes" id="UP001396334">
    <property type="component" value="Unassembled WGS sequence"/>
</dbReference>
<comment type="caution">
    <text evidence="2">The sequence shown here is derived from an EMBL/GenBank/DDBJ whole genome shotgun (WGS) entry which is preliminary data.</text>
</comment>
<dbReference type="EMBL" id="JBBPBN010000019">
    <property type="protein sequence ID" value="KAK9018501.1"/>
    <property type="molecule type" value="Genomic_DNA"/>
</dbReference>